<sequence length="202" mass="23210">MKDLGIISNYLGIAVNYNEEDGTISLNKTNYLKNILQSHVIAEYKPANFPYYEENLKPEDKIFLEKKCERSPEAPPICGFVNANWAGDTRERKSTLGFTLKRLLRRLRNFVIYYLPQLNSDSRILRDERDVQKLVDWFSSHGPFPSCEHLMSISSGIVAHGASQEAEIDIMMEEVISVEVDLLEKECEPVEMEECNSEQTDI</sequence>
<protein>
    <submittedName>
        <fullName evidence="1">Uncharacterized protein</fullName>
    </submittedName>
</protein>
<gene>
    <name evidence="1" type="ORF">ILUMI_04472</name>
</gene>
<dbReference type="Proteomes" id="UP000801492">
    <property type="component" value="Unassembled WGS sequence"/>
</dbReference>
<evidence type="ECO:0000313" key="2">
    <source>
        <dbReference type="Proteomes" id="UP000801492"/>
    </source>
</evidence>
<organism evidence="1 2">
    <name type="scientific">Ignelater luminosus</name>
    <name type="common">Cucubano</name>
    <name type="synonym">Pyrophorus luminosus</name>
    <dbReference type="NCBI Taxonomy" id="2038154"/>
    <lineage>
        <taxon>Eukaryota</taxon>
        <taxon>Metazoa</taxon>
        <taxon>Ecdysozoa</taxon>
        <taxon>Arthropoda</taxon>
        <taxon>Hexapoda</taxon>
        <taxon>Insecta</taxon>
        <taxon>Pterygota</taxon>
        <taxon>Neoptera</taxon>
        <taxon>Endopterygota</taxon>
        <taxon>Coleoptera</taxon>
        <taxon>Polyphaga</taxon>
        <taxon>Elateriformia</taxon>
        <taxon>Elateroidea</taxon>
        <taxon>Elateridae</taxon>
        <taxon>Agrypninae</taxon>
        <taxon>Pyrophorini</taxon>
        <taxon>Ignelater</taxon>
    </lineage>
</organism>
<evidence type="ECO:0000313" key="1">
    <source>
        <dbReference type="EMBL" id="KAF2901711.1"/>
    </source>
</evidence>
<proteinExistence type="predicted"/>
<keyword evidence="2" id="KW-1185">Reference proteome</keyword>
<dbReference type="AlphaFoldDB" id="A0A8K0GJJ9"/>
<dbReference type="OrthoDB" id="10049911at2759"/>
<reference evidence="1" key="1">
    <citation type="submission" date="2019-08" db="EMBL/GenBank/DDBJ databases">
        <title>The genome of the North American firefly Photinus pyralis.</title>
        <authorList>
            <consortium name="Photinus pyralis genome working group"/>
            <person name="Fallon T.R."/>
            <person name="Sander Lower S.E."/>
            <person name="Weng J.-K."/>
        </authorList>
    </citation>
    <scope>NUCLEOTIDE SEQUENCE</scope>
    <source>
        <strain evidence="1">TRF0915ILg1</strain>
        <tissue evidence="1">Whole body</tissue>
    </source>
</reference>
<name>A0A8K0GJJ9_IGNLU</name>
<dbReference type="EMBL" id="VTPC01001508">
    <property type="protein sequence ID" value="KAF2901711.1"/>
    <property type="molecule type" value="Genomic_DNA"/>
</dbReference>
<accession>A0A8K0GJJ9</accession>
<comment type="caution">
    <text evidence="1">The sequence shown here is derived from an EMBL/GenBank/DDBJ whole genome shotgun (WGS) entry which is preliminary data.</text>
</comment>